<dbReference type="InterPro" id="IPR003591">
    <property type="entry name" value="Leu-rich_rpt_typical-subtyp"/>
</dbReference>
<evidence type="ECO:0000256" key="2">
    <source>
        <dbReference type="ARBA" id="ARBA00022737"/>
    </source>
</evidence>
<dbReference type="PANTHER" id="PTHR24366">
    <property type="entry name" value="IG(IMMUNOGLOBULIN) AND LRR(LEUCINE RICH REPEAT) DOMAINS"/>
    <property type="match status" value="1"/>
</dbReference>
<evidence type="ECO:0000256" key="1">
    <source>
        <dbReference type="ARBA" id="ARBA00022614"/>
    </source>
</evidence>
<dbReference type="InterPro" id="IPR032675">
    <property type="entry name" value="LRR_dom_sf"/>
</dbReference>
<sequence>FINDELIVCRYISTNSKLKLLDRQRVCALLQGLQRKNSTSTKMRIIFIWLTVTMHSIASDKCEILHGKSREYYDYNWGRKRTTCDGVLSSEIKCNYTDTGNYPDTSQLCQNVSLRFYPDKITILPGSAFKTGFEVSKFYLEDLGITKVTPGAFNHQSSVQSIFLSKNNICQIGDGVFNSLMSLEVLDLSENEISYISEDAFSSVPLKQVNVSYNNVSSIPDSLRNVKVLDMSHNCIKSIPPRMFATNTLNISNNKIDKIDLSYFPNISTLYITNNEIESINIADTTLKVLDLRDNKLKTLPGDLKELKVFNVMRNQISKLPNKALIAKNLQEFILRGNNISDIPVQYFRELGKLEVLDLSKNSLSVFNFGTFDTLQSLITLNISYNKFKTLPVGTFHLMKGLRNLYFSHNSLTEVDVDDLLKYLPKLKMVEMQENAFNCHHLLEVCHTLQKHEVTFERGLFSGGNNVYGMNCSGDSDLINVKERLKSPEINELYPTLLNYFNNEFRNSNFVQYLENLENEESEAVGSILLSNLTEIFTNIKQLIHEVNNTSQAHQHSLNGMSFSQNQMLETLKEIHKGLKAIPHINQHLEDLEQRQTRTEEKLSFTQTATSKEYIPVLILLTIIVGVMLVFGYTILSRMGRIGRQKSDVELARLAESKPDSVNS</sequence>
<keyword evidence="3" id="KW-0472">Membrane</keyword>
<dbReference type="PRINTS" id="PR00019">
    <property type="entry name" value="LEURICHRPT"/>
</dbReference>
<keyword evidence="3" id="KW-1133">Transmembrane helix</keyword>
<keyword evidence="1" id="KW-0433">Leucine-rich repeat</keyword>
<evidence type="ECO:0000313" key="4">
    <source>
        <dbReference type="EMBL" id="VEN34543.1"/>
    </source>
</evidence>
<keyword evidence="3" id="KW-0812">Transmembrane</keyword>
<keyword evidence="5" id="KW-1185">Reference proteome</keyword>
<dbReference type="Gene3D" id="3.80.10.10">
    <property type="entry name" value="Ribonuclease Inhibitor"/>
    <property type="match status" value="3"/>
</dbReference>
<dbReference type="Pfam" id="PF13855">
    <property type="entry name" value="LRR_8"/>
    <property type="match status" value="2"/>
</dbReference>
<dbReference type="AlphaFoldDB" id="A0A653BGD9"/>
<evidence type="ECO:0000256" key="3">
    <source>
        <dbReference type="SAM" id="Phobius"/>
    </source>
</evidence>
<dbReference type="PROSITE" id="PS51450">
    <property type="entry name" value="LRR"/>
    <property type="match status" value="4"/>
</dbReference>
<accession>A0A653BGD9</accession>
<dbReference type="SMART" id="SM00369">
    <property type="entry name" value="LRR_TYP"/>
    <property type="match status" value="7"/>
</dbReference>
<feature type="transmembrane region" description="Helical" evidence="3">
    <location>
        <begin position="614"/>
        <end position="636"/>
    </location>
</feature>
<dbReference type="SUPFAM" id="SSF52058">
    <property type="entry name" value="L domain-like"/>
    <property type="match status" value="1"/>
</dbReference>
<gene>
    <name evidence="4" type="ORF">CALMAC_LOCUS699</name>
</gene>
<evidence type="ECO:0000313" key="5">
    <source>
        <dbReference type="Proteomes" id="UP000410492"/>
    </source>
</evidence>
<organism evidence="4 5">
    <name type="scientific">Callosobruchus maculatus</name>
    <name type="common">Southern cowpea weevil</name>
    <name type="synonym">Pulse bruchid</name>
    <dbReference type="NCBI Taxonomy" id="64391"/>
    <lineage>
        <taxon>Eukaryota</taxon>
        <taxon>Metazoa</taxon>
        <taxon>Ecdysozoa</taxon>
        <taxon>Arthropoda</taxon>
        <taxon>Hexapoda</taxon>
        <taxon>Insecta</taxon>
        <taxon>Pterygota</taxon>
        <taxon>Neoptera</taxon>
        <taxon>Endopterygota</taxon>
        <taxon>Coleoptera</taxon>
        <taxon>Polyphaga</taxon>
        <taxon>Cucujiformia</taxon>
        <taxon>Chrysomeloidea</taxon>
        <taxon>Chrysomelidae</taxon>
        <taxon>Bruchinae</taxon>
        <taxon>Bruchini</taxon>
        <taxon>Callosobruchus</taxon>
    </lineage>
</organism>
<proteinExistence type="predicted"/>
<feature type="non-terminal residue" evidence="4">
    <location>
        <position position="1"/>
    </location>
</feature>
<dbReference type="EMBL" id="CAACVG010000783">
    <property type="protein sequence ID" value="VEN34543.1"/>
    <property type="molecule type" value="Genomic_DNA"/>
</dbReference>
<dbReference type="Pfam" id="PF00560">
    <property type="entry name" value="LRR_1"/>
    <property type="match status" value="1"/>
</dbReference>
<dbReference type="PANTHER" id="PTHR24366:SF96">
    <property type="entry name" value="LEUCINE RICH REPEAT CONTAINING 53"/>
    <property type="match status" value="1"/>
</dbReference>
<dbReference type="Proteomes" id="UP000410492">
    <property type="component" value="Unassembled WGS sequence"/>
</dbReference>
<dbReference type="OrthoDB" id="6765403at2759"/>
<reference evidence="4 5" key="1">
    <citation type="submission" date="2019-01" db="EMBL/GenBank/DDBJ databases">
        <authorList>
            <person name="Sayadi A."/>
        </authorList>
    </citation>
    <scope>NUCLEOTIDE SEQUENCE [LARGE SCALE GENOMIC DNA]</scope>
</reference>
<dbReference type="InterPro" id="IPR001611">
    <property type="entry name" value="Leu-rich_rpt"/>
</dbReference>
<protein>
    <submittedName>
        <fullName evidence="4">Uncharacterized protein</fullName>
    </submittedName>
</protein>
<keyword evidence="2" id="KW-0677">Repeat</keyword>
<name>A0A653BGD9_CALMS</name>